<feature type="region of interest" description="Disordered" evidence="1">
    <location>
        <begin position="1"/>
        <end position="107"/>
    </location>
</feature>
<comment type="caution">
    <text evidence="2">The sequence shown here is derived from an EMBL/GenBank/DDBJ whole genome shotgun (WGS) entry which is preliminary data.</text>
</comment>
<name>A0A4Z2H701_9TELE</name>
<gene>
    <name evidence="2" type="ORF">EYF80_028803</name>
</gene>
<organism evidence="2 3">
    <name type="scientific">Liparis tanakae</name>
    <name type="common">Tanaka's snailfish</name>
    <dbReference type="NCBI Taxonomy" id="230148"/>
    <lineage>
        <taxon>Eukaryota</taxon>
        <taxon>Metazoa</taxon>
        <taxon>Chordata</taxon>
        <taxon>Craniata</taxon>
        <taxon>Vertebrata</taxon>
        <taxon>Euteleostomi</taxon>
        <taxon>Actinopterygii</taxon>
        <taxon>Neopterygii</taxon>
        <taxon>Teleostei</taxon>
        <taxon>Neoteleostei</taxon>
        <taxon>Acanthomorphata</taxon>
        <taxon>Eupercaria</taxon>
        <taxon>Perciformes</taxon>
        <taxon>Cottioidei</taxon>
        <taxon>Cottales</taxon>
        <taxon>Liparidae</taxon>
        <taxon>Liparis</taxon>
    </lineage>
</organism>
<reference evidence="2 3" key="1">
    <citation type="submission" date="2019-03" db="EMBL/GenBank/DDBJ databases">
        <title>First draft genome of Liparis tanakae, snailfish: a comprehensive survey of snailfish specific genes.</title>
        <authorList>
            <person name="Kim W."/>
            <person name="Song I."/>
            <person name="Jeong J.-H."/>
            <person name="Kim D."/>
            <person name="Kim S."/>
            <person name="Ryu S."/>
            <person name="Song J.Y."/>
            <person name="Lee S.K."/>
        </authorList>
    </citation>
    <scope>NUCLEOTIDE SEQUENCE [LARGE SCALE GENOMIC DNA]</scope>
    <source>
        <tissue evidence="2">Muscle</tissue>
    </source>
</reference>
<evidence type="ECO:0000313" key="3">
    <source>
        <dbReference type="Proteomes" id="UP000314294"/>
    </source>
</evidence>
<dbReference type="AlphaFoldDB" id="A0A4Z2H701"/>
<dbReference type="EMBL" id="SRLO01000323">
    <property type="protein sequence ID" value="TNN61025.1"/>
    <property type="molecule type" value="Genomic_DNA"/>
</dbReference>
<dbReference type="Proteomes" id="UP000314294">
    <property type="component" value="Unassembled WGS sequence"/>
</dbReference>
<evidence type="ECO:0000256" key="1">
    <source>
        <dbReference type="SAM" id="MobiDB-lite"/>
    </source>
</evidence>
<protein>
    <submittedName>
        <fullName evidence="2">Uncharacterized protein</fullName>
    </submittedName>
</protein>
<feature type="compositionally biased region" description="Basic and acidic residues" evidence="1">
    <location>
        <begin position="48"/>
        <end position="67"/>
    </location>
</feature>
<evidence type="ECO:0000313" key="2">
    <source>
        <dbReference type="EMBL" id="TNN61025.1"/>
    </source>
</evidence>
<keyword evidence="3" id="KW-1185">Reference proteome</keyword>
<feature type="compositionally biased region" description="Basic and acidic residues" evidence="1">
    <location>
        <begin position="1"/>
        <end position="17"/>
    </location>
</feature>
<accession>A0A4Z2H701</accession>
<proteinExistence type="predicted"/>
<sequence>MFLPYEERKLAEPERRLTQSAAPLQEEEEEEEEEEDVFQFCGSVSPSPDKRSWAETPKETIEEDPRHFSQNKRIYSPKSPNVPKGIELRDESRPTRLAVMPRAAGRS</sequence>
<feature type="compositionally biased region" description="Acidic residues" evidence="1">
    <location>
        <begin position="25"/>
        <end position="37"/>
    </location>
</feature>